<dbReference type="Proteomes" id="UP000714275">
    <property type="component" value="Unassembled WGS sequence"/>
</dbReference>
<proteinExistence type="predicted"/>
<evidence type="ECO:0000313" key="2">
    <source>
        <dbReference type="EMBL" id="KAG1767204.1"/>
    </source>
</evidence>
<evidence type="ECO:0000313" key="3">
    <source>
        <dbReference type="Proteomes" id="UP000714275"/>
    </source>
</evidence>
<gene>
    <name evidence="2" type="ORF">EV702DRAFT_1255340</name>
</gene>
<organism evidence="2 3">
    <name type="scientific">Suillus placidus</name>
    <dbReference type="NCBI Taxonomy" id="48579"/>
    <lineage>
        <taxon>Eukaryota</taxon>
        <taxon>Fungi</taxon>
        <taxon>Dikarya</taxon>
        <taxon>Basidiomycota</taxon>
        <taxon>Agaricomycotina</taxon>
        <taxon>Agaricomycetes</taxon>
        <taxon>Agaricomycetidae</taxon>
        <taxon>Boletales</taxon>
        <taxon>Suillineae</taxon>
        <taxon>Suillaceae</taxon>
        <taxon>Suillus</taxon>
    </lineage>
</organism>
<dbReference type="EMBL" id="JABBWD010000089">
    <property type="protein sequence ID" value="KAG1767204.1"/>
    <property type="molecule type" value="Genomic_DNA"/>
</dbReference>
<name>A0A9P6ZIL8_9AGAM</name>
<protein>
    <submittedName>
        <fullName evidence="2">Uncharacterized protein</fullName>
    </submittedName>
</protein>
<reference evidence="2" key="1">
    <citation type="journal article" date="2020" name="New Phytol.">
        <title>Comparative genomics reveals dynamic genome evolution in host specialist ectomycorrhizal fungi.</title>
        <authorList>
            <person name="Lofgren L.A."/>
            <person name="Nguyen N.H."/>
            <person name="Vilgalys R."/>
            <person name="Ruytinx J."/>
            <person name="Liao H.L."/>
            <person name="Branco S."/>
            <person name="Kuo A."/>
            <person name="LaButti K."/>
            <person name="Lipzen A."/>
            <person name="Andreopoulos W."/>
            <person name="Pangilinan J."/>
            <person name="Riley R."/>
            <person name="Hundley H."/>
            <person name="Na H."/>
            <person name="Barry K."/>
            <person name="Grigoriev I.V."/>
            <person name="Stajich J.E."/>
            <person name="Kennedy P.G."/>
        </authorList>
    </citation>
    <scope>NUCLEOTIDE SEQUENCE</scope>
    <source>
        <strain evidence="2">DOB743</strain>
    </source>
</reference>
<feature type="region of interest" description="Disordered" evidence="1">
    <location>
        <begin position="288"/>
        <end position="310"/>
    </location>
</feature>
<feature type="compositionally biased region" description="Polar residues" evidence="1">
    <location>
        <begin position="291"/>
        <end position="301"/>
    </location>
</feature>
<dbReference type="AlphaFoldDB" id="A0A9P6ZIL8"/>
<sequence length="310" mass="35120">MRSRINSCVSERHVSLSQPLTPTKGSSPTCPLFSPSFSLLHFYYADNVSISSTSLTMPVDMHQHISESYVPSYDQFRPPNPAKGQRKGKVHSFLPSFVDRAIFRAKPAAYRDTAESHPEVDPATNVDSLATKSRVLRHIQAQFDRTETQKSRMANKDLRTSLVIANKERKAVPQALDKEQRHSRAIQEQFNLDRKVTQSEVSEIIQSYDSKLRDMNELNMRQGAQVIKLQSKLFDRDEHIARLESLEMSNPVVETIAPKTSARNLESASQVDTCSQGRVIEVQAITEHQSKPGQRSQQWLSKGTRRRSTS</sequence>
<dbReference type="OrthoDB" id="2653295at2759"/>
<evidence type="ECO:0000256" key="1">
    <source>
        <dbReference type="SAM" id="MobiDB-lite"/>
    </source>
</evidence>
<keyword evidence="3" id="KW-1185">Reference proteome</keyword>
<accession>A0A9P6ZIL8</accession>
<comment type="caution">
    <text evidence="2">The sequence shown here is derived from an EMBL/GenBank/DDBJ whole genome shotgun (WGS) entry which is preliminary data.</text>
</comment>